<protein>
    <submittedName>
        <fullName evidence="2">Uncharacterized protein</fullName>
    </submittedName>
</protein>
<keyword evidence="1" id="KW-0732">Signal</keyword>
<reference evidence="2" key="1">
    <citation type="journal article" date="2022" name="ISME J.">
        <title>Identification of active gaseous-alkane degraders at natural gas seeps.</title>
        <authorList>
            <person name="Farhan Ul Haque M."/>
            <person name="Hernandez M."/>
            <person name="Crombie A.T."/>
            <person name="Murrell J.C."/>
        </authorList>
    </citation>
    <scope>NUCLEOTIDE SEQUENCE</scope>
    <source>
        <strain evidence="2">PC2</strain>
    </source>
</reference>
<name>A0ABS9Z5V1_9HYPH</name>
<keyword evidence="3" id="KW-1185">Reference proteome</keyword>
<sequence>MKKSFLAITTALGLALTLQPANAFFRAGGFHGGWGGGFAHGTVAGPRGVAHVSDAGGFWHGTAVGRGGAWHGGAYGGAWHDGVWHGGAYYHSPVVVHSYGGCVGCWGAGAVAAGAIAGAAVATAAAASAWPVGGTYGYLPTGCVYDYVGGMAYYHCPLGWLRPAYGANGVYYRVVATP</sequence>
<organism evidence="2 3">
    <name type="scientific">Candidatus Rhodoblastus alkanivorans</name>
    <dbReference type="NCBI Taxonomy" id="2954117"/>
    <lineage>
        <taxon>Bacteria</taxon>
        <taxon>Pseudomonadati</taxon>
        <taxon>Pseudomonadota</taxon>
        <taxon>Alphaproteobacteria</taxon>
        <taxon>Hyphomicrobiales</taxon>
        <taxon>Rhodoblastaceae</taxon>
        <taxon>Rhodoblastus</taxon>
    </lineage>
</organism>
<dbReference type="RefSeq" id="WP_243067007.1">
    <property type="nucleotide sequence ID" value="NZ_JAIVFK010000012.1"/>
</dbReference>
<evidence type="ECO:0000313" key="2">
    <source>
        <dbReference type="EMBL" id="MCI4683035.1"/>
    </source>
</evidence>
<evidence type="ECO:0000256" key="1">
    <source>
        <dbReference type="SAM" id="SignalP"/>
    </source>
</evidence>
<accession>A0ABS9Z5V1</accession>
<dbReference type="EMBL" id="JAIVFP010000001">
    <property type="protein sequence ID" value="MCI4683035.1"/>
    <property type="molecule type" value="Genomic_DNA"/>
</dbReference>
<comment type="caution">
    <text evidence="2">The sequence shown here is derived from an EMBL/GenBank/DDBJ whole genome shotgun (WGS) entry which is preliminary data.</text>
</comment>
<proteinExistence type="predicted"/>
<feature type="chain" id="PRO_5046393287" evidence="1">
    <location>
        <begin position="24"/>
        <end position="178"/>
    </location>
</feature>
<dbReference type="Proteomes" id="UP001139104">
    <property type="component" value="Unassembled WGS sequence"/>
</dbReference>
<evidence type="ECO:0000313" key="3">
    <source>
        <dbReference type="Proteomes" id="UP001139104"/>
    </source>
</evidence>
<feature type="signal peptide" evidence="1">
    <location>
        <begin position="1"/>
        <end position="23"/>
    </location>
</feature>
<gene>
    <name evidence="2" type="ORF">K2U94_09695</name>
</gene>